<dbReference type="Pfam" id="PF03787">
    <property type="entry name" value="RAMPs"/>
    <property type="match status" value="1"/>
</dbReference>
<dbReference type="GO" id="GO:0051607">
    <property type="term" value="P:defense response to virus"/>
    <property type="evidence" value="ECO:0007669"/>
    <property type="project" value="UniProtKB-KW"/>
</dbReference>
<reference evidence="3 4" key="1">
    <citation type="submission" date="2016-04" db="EMBL/GenBank/DDBJ databases">
        <authorList>
            <person name="Evans L.H."/>
            <person name="Alamgir A."/>
            <person name="Owens N."/>
            <person name="Weber N.D."/>
            <person name="Virtaneva K."/>
            <person name="Barbian K."/>
            <person name="Babar A."/>
            <person name="Rosenke K."/>
        </authorList>
    </citation>
    <scope>NUCLEOTIDE SEQUENCE [LARGE SCALE GENOMIC DNA]</scope>
    <source>
        <strain evidence="3 4">LMa1</strain>
    </source>
</reference>
<dbReference type="STRING" id="1838280.A6M21_16345"/>
<keyword evidence="1" id="KW-0051">Antiviral defense</keyword>
<dbReference type="EMBL" id="LYVF01000203">
    <property type="protein sequence ID" value="OAT79304.1"/>
    <property type="molecule type" value="Genomic_DNA"/>
</dbReference>
<accession>A0A1B7LAE2</accession>
<organism evidence="3 4">
    <name type="scientific">Desulfotomaculum copahuensis</name>
    <dbReference type="NCBI Taxonomy" id="1838280"/>
    <lineage>
        <taxon>Bacteria</taxon>
        <taxon>Bacillati</taxon>
        <taxon>Bacillota</taxon>
        <taxon>Clostridia</taxon>
        <taxon>Eubacteriales</taxon>
        <taxon>Desulfotomaculaceae</taxon>
        <taxon>Desulfotomaculum</taxon>
    </lineage>
</organism>
<comment type="caution">
    <text evidence="3">The sequence shown here is derived from an EMBL/GenBank/DDBJ whole genome shotgun (WGS) entry which is preliminary data.</text>
</comment>
<sequence length="353" mass="40061">MNCPATCTSMQTGLSGKNILVFKYHPGSDCVEYKEWTFKALTDIWTGDADGRNGHFKETGFLGSLRWWFEVLVRGMGGSACDPTGDGCRCPDVRIKDAVKPEHHCVVCELFGCTGWARKFRLDVIANGGDVQSTQIRKSDKFVLRFIPLKPIQDKEWALLDLTLRLIYDYGAVGGKTVYKPSDEEGRETRSHHQDFGLISLLDSGAVSVLPRKHLEEYVREKRWRKVHDGFGWASLSNFWCVKGRYLTRKNDSESTFNLVLGRLEPKQRARYVNTSDSPASWLSGKQQESKKVFSFKNPPRTFGFVKPGTIKLDEMKKRLEQAWPDIKDEEFIKGDDILPDMFQEGGDQDAGA</sequence>
<proteinExistence type="predicted"/>
<dbReference type="Proteomes" id="UP000078532">
    <property type="component" value="Unassembled WGS sequence"/>
</dbReference>
<dbReference type="AlphaFoldDB" id="A0A1B7LAE2"/>
<evidence type="ECO:0000256" key="1">
    <source>
        <dbReference type="ARBA" id="ARBA00023118"/>
    </source>
</evidence>
<keyword evidence="4" id="KW-1185">Reference proteome</keyword>
<evidence type="ECO:0000313" key="3">
    <source>
        <dbReference type="EMBL" id="OAT79304.1"/>
    </source>
</evidence>
<dbReference type="NCBIfam" id="TIGR01894">
    <property type="entry name" value="cas_TM1795_cmr1"/>
    <property type="match status" value="1"/>
</dbReference>
<name>A0A1B7LAE2_9FIRM</name>
<gene>
    <name evidence="3" type="ORF">A6M21_16345</name>
</gene>
<protein>
    <submittedName>
        <fullName evidence="3">Type III-B CRISPR module RAMP protein Cmr1</fullName>
    </submittedName>
</protein>
<dbReference type="InterPro" id="IPR007522">
    <property type="entry name" value="CRISPR-assoc_prot_TM1795"/>
</dbReference>
<evidence type="ECO:0000313" key="4">
    <source>
        <dbReference type="Proteomes" id="UP000078532"/>
    </source>
</evidence>
<feature type="domain" description="CRISPR type III-associated protein" evidence="2">
    <location>
        <begin position="37"/>
        <end position="177"/>
    </location>
</feature>
<dbReference type="InterPro" id="IPR005537">
    <property type="entry name" value="RAMP_III_fam"/>
</dbReference>
<evidence type="ECO:0000259" key="2">
    <source>
        <dbReference type="Pfam" id="PF03787"/>
    </source>
</evidence>